<dbReference type="KEGG" id="aper:A0U91_14925"/>
<dbReference type="EMBL" id="CP014688">
    <property type="protein sequence ID" value="AQT06315.1"/>
    <property type="molecule type" value="Genomic_DNA"/>
</dbReference>
<reference evidence="2 3" key="1">
    <citation type="submission" date="2016-03" db="EMBL/GenBank/DDBJ databases">
        <title>Acetic acid bacteria sequencing.</title>
        <authorList>
            <person name="Brandt J."/>
            <person name="Jakob F."/>
            <person name="Vogel R.F."/>
        </authorList>
    </citation>
    <scope>NUCLEOTIDE SEQUENCE [LARGE SCALE GENOMIC DNA]</scope>
    <source>
        <strain evidence="2 3">TMW2.1084</strain>
        <plasmid evidence="3">pac1084_1</plasmid>
    </source>
</reference>
<sequence>MVAADHPVDNAYGASKAQKMYAAPPPDYGNTEQKMDPLGEEAFEAVLKRMAPMSDDQIRKERSHLDSRDRVMSEPANGVIPTPHSGTISLSLKPGEDPPRIGLAPGNATVLTFYDQTGAPWPITSVTSGNSDAFATTKAGQNGKTNMAVIAPKASYGYGNLVVTLEGLPVPVIFSVVNGSGVVDYRKDIRIRGRGPNAQEDITEGSSLQPANDKVINEFLDDLPPKGAVAVKTSNPDVEAWRYKHLLYVRSHMIMAAPDYVQDHKSPEGSRAYAIDEYTLRGSPVLQFLVDGRSVYVDLDLGDIE</sequence>
<proteinExistence type="predicted"/>
<name>A0A1U9LIM5_9PROT</name>
<feature type="compositionally biased region" description="Basic and acidic residues" evidence="1">
    <location>
        <begin position="56"/>
        <end position="72"/>
    </location>
</feature>
<keyword evidence="2" id="KW-0614">Plasmid</keyword>
<gene>
    <name evidence="2" type="ORF">A0U91_14925</name>
</gene>
<dbReference type="AlphaFoldDB" id="A0A1U9LIM5"/>
<dbReference type="Proteomes" id="UP000189055">
    <property type="component" value="Plasmid pAC1084_1"/>
</dbReference>
<organism evidence="2 3">
    <name type="scientific">Acetobacter persici</name>
    <dbReference type="NCBI Taxonomy" id="1076596"/>
    <lineage>
        <taxon>Bacteria</taxon>
        <taxon>Pseudomonadati</taxon>
        <taxon>Pseudomonadota</taxon>
        <taxon>Alphaproteobacteria</taxon>
        <taxon>Acetobacterales</taxon>
        <taxon>Acetobacteraceae</taxon>
        <taxon>Acetobacter</taxon>
    </lineage>
</organism>
<dbReference type="Pfam" id="PF12293">
    <property type="entry name" value="T4BSS_DotH_IcmK"/>
    <property type="match status" value="1"/>
</dbReference>
<feature type="region of interest" description="Disordered" evidence="1">
    <location>
        <begin position="17"/>
        <end position="36"/>
    </location>
</feature>
<protein>
    <recommendedName>
        <fullName evidence="4">Type IV secretion protein DotH</fullName>
    </recommendedName>
</protein>
<dbReference type="InterPro" id="IPR022073">
    <property type="entry name" value="T4BSS_DotH_IcmK"/>
</dbReference>
<accession>A0A1U9LIM5</accession>
<evidence type="ECO:0000313" key="2">
    <source>
        <dbReference type="EMBL" id="AQT06315.1"/>
    </source>
</evidence>
<geneLocation type="plasmid" evidence="3">
    <name>pac1084_1</name>
</geneLocation>
<evidence type="ECO:0008006" key="4">
    <source>
        <dbReference type="Google" id="ProtNLM"/>
    </source>
</evidence>
<feature type="region of interest" description="Disordered" evidence="1">
    <location>
        <begin position="55"/>
        <end position="87"/>
    </location>
</feature>
<evidence type="ECO:0000256" key="1">
    <source>
        <dbReference type="SAM" id="MobiDB-lite"/>
    </source>
</evidence>
<evidence type="ECO:0000313" key="3">
    <source>
        <dbReference type="Proteomes" id="UP000189055"/>
    </source>
</evidence>